<keyword evidence="2" id="KW-0282">Flagellum</keyword>
<dbReference type="GO" id="GO:0017111">
    <property type="term" value="F:ribonucleoside triphosphate phosphatase activity"/>
    <property type="evidence" value="ECO:0007669"/>
    <property type="project" value="UniProtKB-EC"/>
</dbReference>
<dbReference type="SUPFAM" id="SSF52540">
    <property type="entry name" value="P-loop containing nucleoside triphosphate hydrolases"/>
    <property type="match status" value="1"/>
</dbReference>
<dbReference type="EC" id="3.6.1.15" evidence="2"/>
<dbReference type="GO" id="GO:0030286">
    <property type="term" value="C:dynein complex"/>
    <property type="evidence" value="ECO:0007669"/>
    <property type="project" value="InterPro"/>
</dbReference>
<feature type="domain" description="Dynein heavy chain hydrolytic ATP-binding dynein motor region" evidence="1">
    <location>
        <begin position="246"/>
        <end position="351"/>
    </location>
</feature>
<evidence type="ECO:0000313" key="3">
    <source>
        <dbReference type="Proteomes" id="UP000276133"/>
    </source>
</evidence>
<dbReference type="GO" id="GO:0045505">
    <property type="term" value="F:dynein intermediate chain binding"/>
    <property type="evidence" value="ECO:0007669"/>
    <property type="project" value="InterPro"/>
</dbReference>
<dbReference type="Pfam" id="PF12774">
    <property type="entry name" value="AAA_6"/>
    <property type="match status" value="2"/>
</dbReference>
<reference evidence="2 3" key="1">
    <citation type="journal article" date="2018" name="Sci. Rep.">
        <title>Genomic signatures of local adaptation to the degree of environmental predictability in rotifers.</title>
        <authorList>
            <person name="Franch-Gras L."/>
            <person name="Hahn C."/>
            <person name="Garcia-Roger E.M."/>
            <person name="Carmona M.J."/>
            <person name="Serra M."/>
            <person name="Gomez A."/>
        </authorList>
    </citation>
    <scope>NUCLEOTIDE SEQUENCE [LARGE SCALE GENOMIC DNA]</scope>
    <source>
        <strain evidence="2">HYR1</strain>
    </source>
</reference>
<dbReference type="InterPro" id="IPR043157">
    <property type="entry name" value="Dynein_AAA1S"/>
</dbReference>
<dbReference type="GO" id="GO:0005524">
    <property type="term" value="F:ATP binding"/>
    <property type="evidence" value="ECO:0007669"/>
    <property type="project" value="InterPro"/>
</dbReference>
<dbReference type="GO" id="GO:0051959">
    <property type="term" value="F:dynein light intermediate chain binding"/>
    <property type="evidence" value="ECO:0007669"/>
    <property type="project" value="InterPro"/>
</dbReference>
<dbReference type="EMBL" id="REGN01008984">
    <property type="protein sequence ID" value="RNA02208.1"/>
    <property type="molecule type" value="Genomic_DNA"/>
</dbReference>
<feature type="domain" description="Dynein heavy chain hydrolytic ATP-binding dynein motor region" evidence="1">
    <location>
        <begin position="3"/>
        <end position="195"/>
    </location>
</feature>
<keyword evidence="2" id="KW-0966">Cell projection</keyword>
<dbReference type="InterPro" id="IPR027417">
    <property type="entry name" value="P-loop_NTPase"/>
</dbReference>
<accession>A0A3M7PU70</accession>
<name>A0A3M7PU70_BRAPC</name>
<dbReference type="PANTHER" id="PTHR46961:SF15">
    <property type="entry name" value="AAA+ ATPASE DOMAIN-CONTAINING PROTEIN"/>
    <property type="match status" value="1"/>
</dbReference>
<evidence type="ECO:0000313" key="2">
    <source>
        <dbReference type="EMBL" id="RNA02208.1"/>
    </source>
</evidence>
<protein>
    <submittedName>
        <fullName evidence="2">Dynein gamma flagellar outer arm-like</fullName>
        <ecNumber evidence="2">3.6.1.15</ecNumber>
    </submittedName>
</protein>
<proteinExistence type="predicted"/>
<keyword evidence="3" id="KW-1185">Reference proteome</keyword>
<keyword evidence="2" id="KW-0969">Cilium</keyword>
<dbReference type="STRING" id="10195.A0A3M7PU70"/>
<dbReference type="InterPro" id="IPR026983">
    <property type="entry name" value="DHC"/>
</dbReference>
<dbReference type="Gene3D" id="3.40.50.300">
    <property type="entry name" value="P-loop containing nucleotide triphosphate hydrolases"/>
    <property type="match status" value="2"/>
</dbReference>
<organism evidence="2 3">
    <name type="scientific">Brachionus plicatilis</name>
    <name type="common">Marine rotifer</name>
    <name type="synonym">Brachionus muelleri</name>
    <dbReference type="NCBI Taxonomy" id="10195"/>
    <lineage>
        <taxon>Eukaryota</taxon>
        <taxon>Metazoa</taxon>
        <taxon>Spiralia</taxon>
        <taxon>Gnathifera</taxon>
        <taxon>Rotifera</taxon>
        <taxon>Eurotatoria</taxon>
        <taxon>Monogononta</taxon>
        <taxon>Pseudotrocha</taxon>
        <taxon>Ploima</taxon>
        <taxon>Brachionidae</taxon>
        <taxon>Brachionus</taxon>
    </lineage>
</organism>
<dbReference type="Proteomes" id="UP000276133">
    <property type="component" value="Unassembled WGS sequence"/>
</dbReference>
<dbReference type="Gene3D" id="1.10.8.710">
    <property type="match status" value="1"/>
</dbReference>
<gene>
    <name evidence="2" type="ORF">BpHYR1_026262</name>
</gene>
<dbReference type="AlphaFoldDB" id="A0A3M7PU70"/>
<keyword evidence="2" id="KW-0378">Hydrolase</keyword>
<comment type="caution">
    <text evidence="2">The sequence shown here is derived from an EMBL/GenBank/DDBJ whole genome shotgun (WGS) entry which is preliminary data.</text>
</comment>
<dbReference type="GO" id="GO:0007018">
    <property type="term" value="P:microtubule-based movement"/>
    <property type="evidence" value="ECO:0007669"/>
    <property type="project" value="InterPro"/>
</dbReference>
<dbReference type="InterPro" id="IPR035699">
    <property type="entry name" value="AAA_6"/>
</dbReference>
<evidence type="ECO:0000259" key="1">
    <source>
        <dbReference type="Pfam" id="PF12774"/>
    </source>
</evidence>
<dbReference type="PANTHER" id="PTHR46961">
    <property type="entry name" value="DYNEIN HEAVY CHAIN 1, AXONEMAL-LIKE PROTEIN"/>
    <property type="match status" value="1"/>
</dbReference>
<sequence length="450" mass="50605">MKGSIVCGKPNSGKTQISKGLAQYMGKFMYILYCSGQTDHSSIANCLQGVAQEGSWILFDELQNLSELCLSWFNEYSSGIYQALRKRSSLVQLSDGKEMSVNPNFCLISTLNVSKQSGQVPLQLRSMFRVIALLEPDIEVIIKAKCIQYGVKGSNILATRLKTIYDLCQASLMSLQSKYQLTISTFLCVIRIMYDKQNLESGDSRPGSLAGAQSANKYSAAKLEMLSNQTSSIKELPRKNRLALANYSKSEHAQIGQMLIDNITPRLDSNDSKTFKKIVQEILMFKEDSKIAQSNHAANLTILEKIITEKSSNDYGFFPNKNWIDKCLQIYTVSNTFEGIILCGQPCTGKTSTLNVLVDALTELGERDLSASQNNFVFKQKINSHHAHKIRNIFGALFINCIRNHKKTNLKFQLIFEIKALADFASHFSKDFTVNCHFENIFYLRIPNIH</sequence>